<dbReference type="InterPro" id="IPR050829">
    <property type="entry name" value="CorA_MIT"/>
</dbReference>
<evidence type="ECO:0000256" key="6">
    <source>
        <dbReference type="SAM" id="Phobius"/>
    </source>
</evidence>
<dbReference type="PANTHER" id="PTHR47685">
    <property type="entry name" value="MAGNESIUM TRANSPORT PROTEIN CORA"/>
    <property type="match status" value="1"/>
</dbReference>
<dbReference type="AlphaFoldDB" id="A0A8K0X7G0"/>
<accession>A0A8K0X7G0</accession>
<protein>
    <recommendedName>
        <fullName evidence="9">Ankyrin repeat protein</fullName>
    </recommendedName>
</protein>
<dbReference type="Gene3D" id="1.20.58.340">
    <property type="entry name" value="Magnesium transport protein CorA, transmembrane region"/>
    <property type="match status" value="1"/>
</dbReference>
<evidence type="ECO:0000256" key="1">
    <source>
        <dbReference type="ARBA" id="ARBA00004141"/>
    </source>
</evidence>
<feature type="region of interest" description="Disordered" evidence="5">
    <location>
        <begin position="117"/>
        <end position="141"/>
    </location>
</feature>
<evidence type="ECO:0000256" key="3">
    <source>
        <dbReference type="ARBA" id="ARBA00022989"/>
    </source>
</evidence>
<dbReference type="OrthoDB" id="341259at2759"/>
<keyword evidence="2 6" id="KW-0812">Transmembrane</keyword>
<sequence length="1151" mass="132302">MNGSASDSAHFPQSDELHTCVSSVGHSLNVLDHICHYGACIDISHRAAYFKDPDVWDYERTMERAKLIRERNWSEELSPHQKLEADAIVESSVRKTMFRTALEIDRELKRIEMLRHEINQGGPSTKKKPNPGLNLSQSMSTWRGSTEYKENIEEVWKWRLRSQGKVPKAGEKRPDHNSLPASRIPKEDLKTLLDNCLPTNDQNPSPEHIQMREQLRLHCQPTDNKYDLKKDSKAYIIEYKYKQVELDDQYSGTPGPSTPRITGYFPSPGLGPASSRKKRPESEYYLEKYSEREHSSFSGSFPSQKVSIADLLTKADIVQPKDDRVRYIHIPTNNMEWVEQVIAQYYGEERPDFDKIHCEKAPPTKSYNVLRTEYWRGQQHGGGELPVHSRHMRPICETPSTDNGLRDGSSTLTLFMPYLHWETSRKRSMMANVIFNTTEQEREKKENDRRKERNARLKAREGLPNCGLPKIEHEAEKKGKLARCSKPGHGFSDVGDVANELSNQLDPNPDHQPTLRHPLASVLMDAAKLYESMALFRDERMVQEYLFKDSPLHPRRTLDQSYYWTLRSTETRDRDQVVFRQTRPHGDHVFSPQKKPSAHKHILRQFLTPKVRHRPRACPSCQREKADQCSCGGKGHCVCHRLRPLKDDHTCGDCMKGWGWTHHTDETDRKGCDHCRDDVKKLTRAIMVDQLWMWILDENTILTCYPKRYGINKPDPSGVHKSIRVRLKMMPKYELRSAYDLALIILDECSNTFFDRAKARDNQPRLTDIFSESIGRIASNQTVLFEHLWHWTKEANRIYRSRAEEADSTRLHVPLLDIRREGKLQREIKDIIDELDMMMYLGAQQAKVLKRFKRLVQQMLSPVAAYKEPDRNSDILPALKTRTESGLEDGTGAPQSPGHGELGHDHPVNRKKKYNWFSNHATVLMADVEDRVAELEGLKRSALSAAENIKELLSLKQQQASVVQAYESVRQAEETVKQGRSIMMFTIVTIIFLPLSFTSSVFGMNAVEFSEENEISLKTQMPIMFGVSGFVIAVTLVVAFSSLVRSVIWSFFTYTSMRVAVSTGAYGVWLRWGRTSRGVDAMTIREVERMKQVVEKKMRDCDEEEEKEAKCKKEGHNGKCECPGNSTAVGSRESLKGEVQEHEQQSHGTPV</sequence>
<feature type="transmembrane region" description="Helical" evidence="6">
    <location>
        <begin position="982"/>
        <end position="1002"/>
    </location>
</feature>
<feature type="region of interest" description="Disordered" evidence="5">
    <location>
        <begin position="883"/>
        <end position="907"/>
    </location>
</feature>
<gene>
    <name evidence="7" type="ORF">B0T11DRAFT_269234</name>
</gene>
<dbReference type="GO" id="GO:0046873">
    <property type="term" value="F:metal ion transmembrane transporter activity"/>
    <property type="evidence" value="ECO:0007669"/>
    <property type="project" value="InterPro"/>
</dbReference>
<dbReference type="InterPro" id="IPR045863">
    <property type="entry name" value="CorA_TM1_TM2"/>
</dbReference>
<evidence type="ECO:0000313" key="8">
    <source>
        <dbReference type="Proteomes" id="UP000813385"/>
    </source>
</evidence>
<keyword evidence="8" id="KW-1185">Reference proteome</keyword>
<dbReference type="EMBL" id="JAGPXD010000001">
    <property type="protein sequence ID" value="KAH7374821.1"/>
    <property type="molecule type" value="Genomic_DNA"/>
</dbReference>
<keyword evidence="4 6" id="KW-0472">Membrane</keyword>
<feature type="region of interest" description="Disordered" evidence="5">
    <location>
        <begin position="164"/>
        <end position="185"/>
    </location>
</feature>
<evidence type="ECO:0000313" key="7">
    <source>
        <dbReference type="EMBL" id="KAH7374821.1"/>
    </source>
</evidence>
<evidence type="ECO:0000256" key="2">
    <source>
        <dbReference type="ARBA" id="ARBA00022692"/>
    </source>
</evidence>
<reference evidence="7" key="1">
    <citation type="journal article" date="2021" name="Nat. Commun.">
        <title>Genetic determinants of endophytism in the Arabidopsis root mycobiome.</title>
        <authorList>
            <person name="Mesny F."/>
            <person name="Miyauchi S."/>
            <person name="Thiergart T."/>
            <person name="Pickel B."/>
            <person name="Atanasova L."/>
            <person name="Karlsson M."/>
            <person name="Huettel B."/>
            <person name="Barry K.W."/>
            <person name="Haridas S."/>
            <person name="Chen C."/>
            <person name="Bauer D."/>
            <person name="Andreopoulos W."/>
            <person name="Pangilinan J."/>
            <person name="LaButti K."/>
            <person name="Riley R."/>
            <person name="Lipzen A."/>
            <person name="Clum A."/>
            <person name="Drula E."/>
            <person name="Henrissat B."/>
            <person name="Kohler A."/>
            <person name="Grigoriev I.V."/>
            <person name="Martin F.M."/>
            <person name="Hacquard S."/>
        </authorList>
    </citation>
    <scope>NUCLEOTIDE SEQUENCE</scope>
    <source>
        <strain evidence="7">MPI-CAGE-AT-0016</strain>
    </source>
</reference>
<organism evidence="7 8">
    <name type="scientific">Plectosphaerella cucumerina</name>
    <dbReference type="NCBI Taxonomy" id="40658"/>
    <lineage>
        <taxon>Eukaryota</taxon>
        <taxon>Fungi</taxon>
        <taxon>Dikarya</taxon>
        <taxon>Ascomycota</taxon>
        <taxon>Pezizomycotina</taxon>
        <taxon>Sordariomycetes</taxon>
        <taxon>Hypocreomycetidae</taxon>
        <taxon>Glomerellales</taxon>
        <taxon>Plectosphaerellaceae</taxon>
        <taxon>Plectosphaerella</taxon>
    </lineage>
</organism>
<proteinExistence type="predicted"/>
<comment type="subcellular location">
    <subcellularLocation>
        <location evidence="1">Membrane</location>
        <topology evidence="1">Multi-pass membrane protein</topology>
    </subcellularLocation>
</comment>
<dbReference type="Proteomes" id="UP000813385">
    <property type="component" value="Unassembled WGS sequence"/>
</dbReference>
<feature type="compositionally biased region" description="Basic and acidic residues" evidence="5">
    <location>
        <begin position="1107"/>
        <end position="1119"/>
    </location>
</feature>
<evidence type="ECO:0008006" key="9">
    <source>
        <dbReference type="Google" id="ProtNLM"/>
    </source>
</evidence>
<keyword evidence="3 6" id="KW-1133">Transmembrane helix</keyword>
<dbReference type="GO" id="GO:0016020">
    <property type="term" value="C:membrane"/>
    <property type="evidence" value="ECO:0007669"/>
    <property type="project" value="UniProtKB-SubCell"/>
</dbReference>
<comment type="caution">
    <text evidence="7">The sequence shown here is derived from an EMBL/GenBank/DDBJ whole genome shotgun (WGS) entry which is preliminary data.</text>
</comment>
<evidence type="ECO:0000256" key="5">
    <source>
        <dbReference type="SAM" id="MobiDB-lite"/>
    </source>
</evidence>
<dbReference type="PANTHER" id="PTHR47685:SF1">
    <property type="entry name" value="MAGNESIUM TRANSPORT PROTEIN CORA"/>
    <property type="match status" value="1"/>
</dbReference>
<evidence type="ECO:0000256" key="4">
    <source>
        <dbReference type="ARBA" id="ARBA00023136"/>
    </source>
</evidence>
<feature type="transmembrane region" description="Helical" evidence="6">
    <location>
        <begin position="1047"/>
        <end position="1069"/>
    </location>
</feature>
<feature type="transmembrane region" description="Helical" evidence="6">
    <location>
        <begin position="1023"/>
        <end position="1041"/>
    </location>
</feature>
<feature type="region of interest" description="Disordered" evidence="5">
    <location>
        <begin position="248"/>
        <end position="279"/>
    </location>
</feature>
<dbReference type="InterPro" id="IPR002523">
    <property type="entry name" value="MgTranspt_CorA/ZnTranspt_ZntB"/>
</dbReference>
<feature type="compositionally biased region" description="Basic and acidic residues" evidence="5">
    <location>
        <begin position="1133"/>
        <end position="1145"/>
    </location>
</feature>
<dbReference type="SUPFAM" id="SSF144083">
    <property type="entry name" value="Magnesium transport protein CorA, transmembrane region"/>
    <property type="match status" value="1"/>
</dbReference>
<feature type="region of interest" description="Disordered" evidence="5">
    <location>
        <begin position="1103"/>
        <end position="1151"/>
    </location>
</feature>
<name>A0A8K0X7G0_9PEZI</name>
<dbReference type="Pfam" id="PF01544">
    <property type="entry name" value="CorA"/>
    <property type="match status" value="1"/>
</dbReference>